<evidence type="ECO:0000256" key="3">
    <source>
        <dbReference type="ARBA" id="ARBA00022723"/>
    </source>
</evidence>
<dbReference type="InterPro" id="IPR003451">
    <property type="entry name" value="LytB/IspH"/>
</dbReference>
<reference evidence="6 7" key="1">
    <citation type="submission" date="2018-12" db="EMBL/GenBank/DDBJ databases">
        <authorList>
            <consortium name="Pathogen Informatics"/>
        </authorList>
    </citation>
    <scope>NUCLEOTIDE SEQUENCE [LARGE SCALE GENOMIC DNA]</scope>
    <source>
        <strain evidence="6 7">NCTC8284</strain>
    </source>
</reference>
<dbReference type="STRING" id="758.GCA_000730685_01475"/>
<dbReference type="GO" id="GO:0046872">
    <property type="term" value="F:metal ion binding"/>
    <property type="evidence" value="ECO:0007669"/>
    <property type="project" value="UniProtKB-KW"/>
</dbReference>
<dbReference type="GO" id="GO:0051745">
    <property type="term" value="F:4-hydroxy-3-methylbut-2-enyl diphosphate reductase activity"/>
    <property type="evidence" value="ECO:0007669"/>
    <property type="project" value="InterPro"/>
</dbReference>
<accession>A0A448MT42</accession>
<dbReference type="EC" id="1.17.1.2" evidence="6"/>
<gene>
    <name evidence="6" type="primary">ispH_3</name>
    <name evidence="6" type="ORF">NCTC8284_03540</name>
</gene>
<protein>
    <submittedName>
        <fullName evidence="6">4-hydroxy-3-methylbut-2-enyl diphosphate reductase</fullName>
        <ecNumber evidence="6">1.17.1.2</ecNumber>
    </submittedName>
</protein>
<name>A0A448MT42_9PAST</name>
<evidence type="ECO:0000313" key="7">
    <source>
        <dbReference type="Proteomes" id="UP000278733"/>
    </source>
</evidence>
<dbReference type="KEGG" id="rpne:NCTC8284_03540"/>
<dbReference type="GO" id="GO:0050992">
    <property type="term" value="P:dimethylallyl diphosphate biosynthetic process"/>
    <property type="evidence" value="ECO:0007669"/>
    <property type="project" value="InterPro"/>
</dbReference>
<comment type="cofactor">
    <cofactor evidence="1">
        <name>[4Fe-4S] cluster</name>
        <dbReference type="ChEBI" id="CHEBI:49883"/>
    </cofactor>
</comment>
<dbReference type="PANTHER" id="PTHR30426:SF0">
    <property type="entry name" value="4-HYDROXY-3-METHYLBUT-2-ENYL DIPHOSPHATE REDUCTASE"/>
    <property type="match status" value="1"/>
</dbReference>
<dbReference type="Proteomes" id="UP000278733">
    <property type="component" value="Chromosome"/>
</dbReference>
<keyword evidence="2" id="KW-0004">4Fe-4S</keyword>
<keyword evidence="5" id="KW-0411">Iron-sulfur</keyword>
<evidence type="ECO:0000256" key="2">
    <source>
        <dbReference type="ARBA" id="ARBA00022485"/>
    </source>
</evidence>
<dbReference type="Pfam" id="PF02401">
    <property type="entry name" value="LYTB"/>
    <property type="match status" value="1"/>
</dbReference>
<evidence type="ECO:0000256" key="4">
    <source>
        <dbReference type="ARBA" id="ARBA00023004"/>
    </source>
</evidence>
<proteinExistence type="predicted"/>
<dbReference type="EMBL" id="LR134405">
    <property type="protein sequence ID" value="VEH68307.1"/>
    <property type="molecule type" value="Genomic_DNA"/>
</dbReference>
<dbReference type="AlphaFoldDB" id="A0A448MT42"/>
<dbReference type="Gene3D" id="3.40.50.11270">
    <property type="match status" value="1"/>
</dbReference>
<evidence type="ECO:0000313" key="6">
    <source>
        <dbReference type="EMBL" id="VEH68307.1"/>
    </source>
</evidence>
<sequence>MKIILANPRGFCAGVDRAISIVELALEIHGAPIYVRHEVVHNRFVVNGLRERGAILLRS</sequence>
<evidence type="ECO:0000256" key="1">
    <source>
        <dbReference type="ARBA" id="ARBA00001966"/>
    </source>
</evidence>
<organism evidence="6 7">
    <name type="scientific">Rodentibacter pneumotropicus</name>
    <dbReference type="NCBI Taxonomy" id="758"/>
    <lineage>
        <taxon>Bacteria</taxon>
        <taxon>Pseudomonadati</taxon>
        <taxon>Pseudomonadota</taxon>
        <taxon>Gammaproteobacteria</taxon>
        <taxon>Pasteurellales</taxon>
        <taxon>Pasteurellaceae</taxon>
        <taxon>Rodentibacter</taxon>
    </lineage>
</organism>
<dbReference type="GO" id="GO:0019288">
    <property type="term" value="P:isopentenyl diphosphate biosynthetic process, methylerythritol 4-phosphate pathway"/>
    <property type="evidence" value="ECO:0007669"/>
    <property type="project" value="InterPro"/>
</dbReference>
<keyword evidence="4" id="KW-0408">Iron</keyword>
<evidence type="ECO:0000256" key="5">
    <source>
        <dbReference type="ARBA" id="ARBA00023014"/>
    </source>
</evidence>
<keyword evidence="6" id="KW-0560">Oxidoreductase</keyword>
<keyword evidence="3" id="KW-0479">Metal-binding</keyword>
<dbReference type="GO" id="GO:0051539">
    <property type="term" value="F:4 iron, 4 sulfur cluster binding"/>
    <property type="evidence" value="ECO:0007669"/>
    <property type="project" value="UniProtKB-KW"/>
</dbReference>
<dbReference type="PANTHER" id="PTHR30426">
    <property type="entry name" value="4-HYDROXY-3-METHYLBUT-2-ENYL DIPHOSPHATE REDUCTASE"/>
    <property type="match status" value="1"/>
</dbReference>